<protein>
    <recommendedName>
        <fullName evidence="3">Porin family protein</fullName>
    </recommendedName>
</protein>
<sequence>MATGKRRASPSISESATFDFAAWPAYYDFEDEGFEVEAGNIIDTDLDMHTVRFGVAYKF</sequence>
<evidence type="ECO:0000313" key="1">
    <source>
        <dbReference type="EMBL" id="RLQ88979.1"/>
    </source>
</evidence>
<accession>A0A3L7JF81</accession>
<keyword evidence="2" id="KW-1185">Reference proteome</keyword>
<dbReference type="RefSeq" id="WP_121645947.1">
    <property type="nucleotide sequence ID" value="NZ_RCWN01000001.1"/>
</dbReference>
<comment type="caution">
    <text evidence="1">The sequence shown here is derived from an EMBL/GenBank/DDBJ whole genome shotgun (WGS) entry which is preliminary data.</text>
</comment>
<evidence type="ECO:0008006" key="3">
    <source>
        <dbReference type="Google" id="ProtNLM"/>
    </source>
</evidence>
<gene>
    <name evidence="1" type="ORF">D8780_12780</name>
</gene>
<organism evidence="1 2">
    <name type="scientific">Notoacmeibacter ruber</name>
    <dbReference type="NCBI Taxonomy" id="2670375"/>
    <lineage>
        <taxon>Bacteria</taxon>
        <taxon>Pseudomonadati</taxon>
        <taxon>Pseudomonadota</taxon>
        <taxon>Alphaproteobacteria</taxon>
        <taxon>Hyphomicrobiales</taxon>
        <taxon>Notoacmeibacteraceae</taxon>
        <taxon>Notoacmeibacter</taxon>
    </lineage>
</organism>
<dbReference type="Proteomes" id="UP000281094">
    <property type="component" value="Unassembled WGS sequence"/>
</dbReference>
<dbReference type="EMBL" id="RCWN01000001">
    <property type="protein sequence ID" value="RLQ88979.1"/>
    <property type="molecule type" value="Genomic_DNA"/>
</dbReference>
<dbReference type="AlphaFoldDB" id="A0A3L7JF81"/>
<reference evidence="1 2" key="1">
    <citation type="submission" date="2018-10" db="EMBL/GenBank/DDBJ databases">
        <title>Notoacmeibacter sp. M2BS9Y-3-1, whole genome shotgun sequence.</title>
        <authorList>
            <person name="Tuo L."/>
        </authorList>
    </citation>
    <scope>NUCLEOTIDE SEQUENCE [LARGE SCALE GENOMIC DNA]</scope>
    <source>
        <strain evidence="1 2">M2BS9Y-3-1</strain>
    </source>
</reference>
<proteinExistence type="predicted"/>
<evidence type="ECO:0000313" key="2">
    <source>
        <dbReference type="Proteomes" id="UP000281094"/>
    </source>
</evidence>
<name>A0A3L7JF81_9HYPH</name>